<gene>
    <name evidence="1" type="ORF">vir215_00027</name>
</gene>
<name>A0AA86YF38_9CAUD</name>
<dbReference type="Proteomes" id="UP001302265">
    <property type="component" value="Segment"/>
</dbReference>
<organism evidence="1 2">
    <name type="scientific">Caudoviricetes sp. vir215</name>
    <dbReference type="NCBI Taxonomy" id="3068354"/>
    <lineage>
        <taxon>Viruses</taxon>
        <taxon>Duplodnaviria</taxon>
        <taxon>Heunggongvirae</taxon>
        <taxon>Uroviricota</taxon>
        <taxon>Caudoviricetes</taxon>
    </lineage>
</organism>
<dbReference type="RefSeq" id="YP_011108882.1">
    <property type="nucleotide sequence ID" value="NC_092586.1"/>
</dbReference>
<accession>A0AA86YF38</accession>
<dbReference type="EMBL" id="BK063676">
    <property type="protein sequence ID" value="DBA35329.1"/>
    <property type="molecule type" value="Genomic_DNA"/>
</dbReference>
<proteinExistence type="predicted"/>
<evidence type="ECO:0000313" key="2">
    <source>
        <dbReference type="Proteomes" id="UP001302265"/>
    </source>
</evidence>
<dbReference type="GeneID" id="98835807"/>
<evidence type="ECO:0000313" key="1">
    <source>
        <dbReference type="EMBL" id="DBA35329.1"/>
    </source>
</evidence>
<sequence>MTYIAIKVSNGVSLRRFWLLEDVFTEAAGVDVDVTISEHDGVWTYCDVDIDDGNDRNSIAAKRLVDYIENIPMGEILFDWDTMFEVACEDCEEEDDE</sequence>
<keyword evidence="2" id="KW-1185">Reference proteome</keyword>
<reference evidence="1 2" key="1">
    <citation type="journal article" date="2023" name="Nat. Microbiol.">
        <title>A compendium of viruses from methanogenic archaea reveals their diversity and adaptations to the gut environment.</title>
        <authorList>
            <person name="Medvedeva S."/>
            <person name="Borrel G."/>
            <person name="Krupovic M."/>
            <person name="Gribaldo S."/>
        </authorList>
    </citation>
    <scope>NUCLEOTIDE SEQUENCE [LARGE SCALE GENOMIC DNA]</scope>
</reference>
<protein>
    <submittedName>
        <fullName evidence="1">Uncharacterized protein</fullName>
    </submittedName>
</protein>